<comment type="caution">
    <text evidence="2">The sequence shown here is derived from an EMBL/GenBank/DDBJ whole genome shotgun (WGS) entry which is preliminary data.</text>
</comment>
<dbReference type="Proteomes" id="UP000823388">
    <property type="component" value="Chromosome 1N"/>
</dbReference>
<evidence type="ECO:0000313" key="2">
    <source>
        <dbReference type="EMBL" id="KAG2653372.1"/>
    </source>
</evidence>
<feature type="region of interest" description="Disordered" evidence="1">
    <location>
        <begin position="18"/>
        <end position="61"/>
    </location>
</feature>
<dbReference type="AlphaFoldDB" id="A0A8T0WVW3"/>
<accession>A0A8T0WVW3</accession>
<feature type="compositionally biased region" description="Pro residues" evidence="1">
    <location>
        <begin position="44"/>
        <end position="61"/>
    </location>
</feature>
<gene>
    <name evidence="2" type="ORF">PVAP13_1NG452919</name>
</gene>
<sequence length="180" mass="19653">MKSGGEFSQFFSCSPFFLSPAGSNRARRPPRPISLPRLHVANPSSPPPPPGRGSPPRAPAAPLPPELYVPAACSGRRILGALLWPLPQPARPRRRASSECSRRGRGRGLSREPRPPPSPCVVVEGIFPFLLPLLRIGHVRLFGIWTIEHSSKSRVPVLDAIALGILIHGHVEHVGDFYFH</sequence>
<organism evidence="2 3">
    <name type="scientific">Panicum virgatum</name>
    <name type="common">Blackwell switchgrass</name>
    <dbReference type="NCBI Taxonomy" id="38727"/>
    <lineage>
        <taxon>Eukaryota</taxon>
        <taxon>Viridiplantae</taxon>
        <taxon>Streptophyta</taxon>
        <taxon>Embryophyta</taxon>
        <taxon>Tracheophyta</taxon>
        <taxon>Spermatophyta</taxon>
        <taxon>Magnoliopsida</taxon>
        <taxon>Liliopsida</taxon>
        <taxon>Poales</taxon>
        <taxon>Poaceae</taxon>
        <taxon>PACMAD clade</taxon>
        <taxon>Panicoideae</taxon>
        <taxon>Panicodae</taxon>
        <taxon>Paniceae</taxon>
        <taxon>Panicinae</taxon>
        <taxon>Panicum</taxon>
        <taxon>Panicum sect. Hiantes</taxon>
    </lineage>
</organism>
<reference evidence="2 3" key="1">
    <citation type="submission" date="2020-05" db="EMBL/GenBank/DDBJ databases">
        <title>WGS assembly of Panicum virgatum.</title>
        <authorList>
            <person name="Lovell J.T."/>
            <person name="Jenkins J."/>
            <person name="Shu S."/>
            <person name="Juenger T.E."/>
            <person name="Schmutz J."/>
        </authorList>
    </citation>
    <scope>NUCLEOTIDE SEQUENCE [LARGE SCALE GENOMIC DNA]</scope>
    <source>
        <strain evidence="3">cv. AP13</strain>
    </source>
</reference>
<proteinExistence type="predicted"/>
<evidence type="ECO:0000256" key="1">
    <source>
        <dbReference type="SAM" id="MobiDB-lite"/>
    </source>
</evidence>
<evidence type="ECO:0000313" key="3">
    <source>
        <dbReference type="Proteomes" id="UP000823388"/>
    </source>
</evidence>
<keyword evidence="3" id="KW-1185">Reference proteome</keyword>
<feature type="region of interest" description="Disordered" evidence="1">
    <location>
        <begin position="88"/>
        <end position="116"/>
    </location>
</feature>
<dbReference type="EMBL" id="CM029038">
    <property type="protein sequence ID" value="KAG2653372.1"/>
    <property type="molecule type" value="Genomic_DNA"/>
</dbReference>
<protein>
    <submittedName>
        <fullName evidence="2">Uncharacterized protein</fullName>
    </submittedName>
</protein>
<name>A0A8T0WVW3_PANVG</name>